<evidence type="ECO:0000313" key="2">
    <source>
        <dbReference type="EMBL" id="CAD7575508.1"/>
    </source>
</evidence>
<name>A0A7R9P9W9_TIMCA</name>
<reference evidence="2" key="1">
    <citation type="submission" date="2020-11" db="EMBL/GenBank/DDBJ databases">
        <authorList>
            <person name="Tran Van P."/>
        </authorList>
    </citation>
    <scope>NUCLEOTIDE SEQUENCE</scope>
</reference>
<dbReference type="AlphaFoldDB" id="A0A7R9P9W9"/>
<proteinExistence type="predicted"/>
<dbReference type="EMBL" id="OE183274">
    <property type="protein sequence ID" value="CAD7575508.1"/>
    <property type="molecule type" value="Genomic_DNA"/>
</dbReference>
<accession>A0A7R9P9W9</accession>
<protein>
    <submittedName>
        <fullName evidence="2">(California timema) hypothetical protein</fullName>
    </submittedName>
</protein>
<feature type="region of interest" description="Disordered" evidence="1">
    <location>
        <begin position="112"/>
        <end position="139"/>
    </location>
</feature>
<evidence type="ECO:0000256" key="1">
    <source>
        <dbReference type="SAM" id="MobiDB-lite"/>
    </source>
</evidence>
<organism evidence="2">
    <name type="scientific">Timema californicum</name>
    <name type="common">California timema</name>
    <name type="synonym">Walking stick</name>
    <dbReference type="NCBI Taxonomy" id="61474"/>
    <lineage>
        <taxon>Eukaryota</taxon>
        <taxon>Metazoa</taxon>
        <taxon>Ecdysozoa</taxon>
        <taxon>Arthropoda</taxon>
        <taxon>Hexapoda</taxon>
        <taxon>Insecta</taxon>
        <taxon>Pterygota</taxon>
        <taxon>Neoptera</taxon>
        <taxon>Polyneoptera</taxon>
        <taxon>Phasmatodea</taxon>
        <taxon>Timematodea</taxon>
        <taxon>Timematoidea</taxon>
        <taxon>Timematidae</taxon>
        <taxon>Timema</taxon>
    </lineage>
</organism>
<feature type="compositionally biased region" description="Basic and acidic residues" evidence="1">
    <location>
        <begin position="122"/>
        <end position="136"/>
    </location>
</feature>
<gene>
    <name evidence="2" type="ORF">TCMB3V08_LOCUS8099</name>
</gene>
<sequence length="269" mass="29960">MDNMNHVLAGQATCAGMMTSMILDHGHQKYVVTQFNELRKNVFVVFANIHRCIVIADKAVLLTSPRAPSPLSNMQSIEPGGEAEGQSNPSLLSLSLDISLIVHIIPSPEKLKPDNLLPPRSTRKESVRERERERVKYSSGKTTLSMPNWDLNPYLPIIGSPFYCESDASGKSATEFIREVKSHDNDSILKQQISPVADILAWRNCQGDGIKIPKLSPHKVDRCLSQTARFLVPPSADTGASVSPNQMNILDMWQLSEHENHKEAMRRIV</sequence>